<feature type="chain" id="PRO_5008627256" evidence="1">
    <location>
        <begin position="20"/>
        <end position="122"/>
    </location>
</feature>
<feature type="signal peptide" evidence="1">
    <location>
        <begin position="1"/>
        <end position="19"/>
    </location>
</feature>
<keyword evidence="1" id="KW-0732">Signal</keyword>
<dbReference type="AlphaFoldDB" id="A0A1B9GP94"/>
<sequence length="122" mass="13173">MFVNFFLTLALLAGTSVLANTPPAAGASKRDEAIAPAAGGVDGADVSINPRAGTGPLRLLTQPYSTCESNGPGAVIWKTHDRDQHNLDFTPEWKEEHFMMLLYGWENGKLILLITLLGRLLP</sequence>
<protein>
    <submittedName>
        <fullName evidence="2">Uncharacterized protein</fullName>
    </submittedName>
</protein>
<proteinExistence type="predicted"/>
<evidence type="ECO:0000256" key="1">
    <source>
        <dbReference type="SAM" id="SignalP"/>
    </source>
</evidence>
<name>A0A1B9GP94_9TREE</name>
<organism evidence="2 3">
    <name type="scientific">Kwoniella heveanensis BCC8398</name>
    <dbReference type="NCBI Taxonomy" id="1296120"/>
    <lineage>
        <taxon>Eukaryota</taxon>
        <taxon>Fungi</taxon>
        <taxon>Dikarya</taxon>
        <taxon>Basidiomycota</taxon>
        <taxon>Agaricomycotina</taxon>
        <taxon>Tremellomycetes</taxon>
        <taxon>Tremellales</taxon>
        <taxon>Cryptococcaceae</taxon>
        <taxon>Kwoniella</taxon>
    </lineage>
</organism>
<evidence type="ECO:0000313" key="3">
    <source>
        <dbReference type="Proteomes" id="UP000092666"/>
    </source>
</evidence>
<evidence type="ECO:0000313" key="2">
    <source>
        <dbReference type="EMBL" id="OCF32635.1"/>
    </source>
</evidence>
<keyword evidence="3" id="KW-1185">Reference proteome</keyword>
<dbReference type="Proteomes" id="UP000092666">
    <property type="component" value="Unassembled WGS sequence"/>
</dbReference>
<reference evidence="2 3" key="1">
    <citation type="submission" date="2013-07" db="EMBL/GenBank/DDBJ databases">
        <title>The Genome Sequence of Cryptococcus heveanensis BCC8398.</title>
        <authorList>
            <consortium name="The Broad Institute Genome Sequencing Platform"/>
            <person name="Cuomo C."/>
            <person name="Litvintseva A."/>
            <person name="Chen Y."/>
            <person name="Heitman J."/>
            <person name="Sun S."/>
            <person name="Springer D."/>
            <person name="Dromer F."/>
            <person name="Young S.K."/>
            <person name="Zeng Q."/>
            <person name="Gargeya S."/>
            <person name="Fitzgerald M."/>
            <person name="Abouelleil A."/>
            <person name="Alvarado L."/>
            <person name="Berlin A.M."/>
            <person name="Chapman S.B."/>
            <person name="Dewar J."/>
            <person name="Goldberg J."/>
            <person name="Griggs A."/>
            <person name="Gujja S."/>
            <person name="Hansen M."/>
            <person name="Howarth C."/>
            <person name="Imamovic A."/>
            <person name="Larimer J."/>
            <person name="McCowan C."/>
            <person name="Murphy C."/>
            <person name="Pearson M."/>
            <person name="Priest M."/>
            <person name="Roberts A."/>
            <person name="Saif S."/>
            <person name="Shea T."/>
            <person name="Sykes S."/>
            <person name="Wortman J."/>
            <person name="Nusbaum C."/>
            <person name="Birren B."/>
        </authorList>
    </citation>
    <scope>NUCLEOTIDE SEQUENCE [LARGE SCALE GENOMIC DNA]</scope>
    <source>
        <strain evidence="2 3">BCC8398</strain>
    </source>
</reference>
<gene>
    <name evidence="2" type="ORF">I316_05556</name>
</gene>
<reference evidence="3" key="2">
    <citation type="submission" date="2013-12" db="EMBL/GenBank/DDBJ databases">
        <title>Evolution of pathogenesis and genome organization in the Tremellales.</title>
        <authorList>
            <person name="Cuomo C."/>
            <person name="Litvintseva A."/>
            <person name="Heitman J."/>
            <person name="Chen Y."/>
            <person name="Sun S."/>
            <person name="Springer D."/>
            <person name="Dromer F."/>
            <person name="Young S."/>
            <person name="Zeng Q."/>
            <person name="Chapman S."/>
            <person name="Gujja S."/>
            <person name="Saif S."/>
            <person name="Birren B."/>
        </authorList>
    </citation>
    <scope>NUCLEOTIDE SEQUENCE [LARGE SCALE GENOMIC DNA]</scope>
    <source>
        <strain evidence="3">BCC8398</strain>
    </source>
</reference>
<accession>A0A1B9GP94</accession>
<dbReference type="EMBL" id="KV700129">
    <property type="protein sequence ID" value="OCF32635.1"/>
    <property type="molecule type" value="Genomic_DNA"/>
</dbReference>